<evidence type="ECO:0000256" key="1">
    <source>
        <dbReference type="SAM" id="MobiDB-lite"/>
    </source>
</evidence>
<dbReference type="EMBL" id="CP115965">
    <property type="protein sequence ID" value="WZW98297.1"/>
    <property type="molecule type" value="Genomic_DNA"/>
</dbReference>
<feature type="region of interest" description="Disordered" evidence="1">
    <location>
        <begin position="1"/>
        <end position="23"/>
    </location>
</feature>
<dbReference type="Proteomes" id="UP001434337">
    <property type="component" value="Chromosome"/>
</dbReference>
<protein>
    <submittedName>
        <fullName evidence="3">DUF3152 domain-containing protein</fullName>
    </submittedName>
</protein>
<feature type="compositionally biased region" description="Acidic residues" evidence="1">
    <location>
        <begin position="1"/>
        <end position="13"/>
    </location>
</feature>
<keyword evidence="4" id="KW-1185">Reference proteome</keyword>
<dbReference type="InterPro" id="IPR022603">
    <property type="entry name" value="DUF3152"/>
</dbReference>
<accession>A0ABZ3C945</accession>
<dbReference type="RefSeq" id="WP_232547152.1">
    <property type="nucleotide sequence ID" value="NZ_CP115965.1"/>
</dbReference>
<feature type="domain" description="DUF3152" evidence="2">
    <location>
        <begin position="89"/>
        <end position="261"/>
    </location>
</feature>
<organism evidence="3 4">
    <name type="scientific">Propioniciclava soli</name>
    <dbReference type="NCBI Taxonomy" id="2775081"/>
    <lineage>
        <taxon>Bacteria</taxon>
        <taxon>Bacillati</taxon>
        <taxon>Actinomycetota</taxon>
        <taxon>Actinomycetes</taxon>
        <taxon>Propionibacteriales</taxon>
        <taxon>Propionibacteriaceae</taxon>
        <taxon>Propioniciclava</taxon>
    </lineage>
</organism>
<reference evidence="3 4" key="1">
    <citation type="journal article" date="2023" name="Environ Microbiome">
        <title>A coral-associated actinobacterium mitigates coral bleaching under heat stress.</title>
        <authorList>
            <person name="Li J."/>
            <person name="Zou Y."/>
            <person name="Li Q."/>
            <person name="Zhang J."/>
            <person name="Bourne D.G."/>
            <person name="Lyu Y."/>
            <person name="Liu C."/>
            <person name="Zhang S."/>
        </authorList>
    </citation>
    <scope>NUCLEOTIDE SEQUENCE [LARGE SCALE GENOMIC DNA]</scope>
    <source>
        <strain evidence="3 4">SCSIO 13291</strain>
    </source>
</reference>
<proteinExistence type="predicted"/>
<dbReference type="Pfam" id="PF11350">
    <property type="entry name" value="DUF3152"/>
    <property type="match status" value="1"/>
</dbReference>
<evidence type="ECO:0000259" key="2">
    <source>
        <dbReference type="Pfam" id="PF11350"/>
    </source>
</evidence>
<evidence type="ECO:0000313" key="3">
    <source>
        <dbReference type="EMBL" id="WZW98297.1"/>
    </source>
</evidence>
<gene>
    <name evidence="3" type="ORF">PCC79_15620</name>
</gene>
<name>A0ABZ3C945_9ACTN</name>
<evidence type="ECO:0000313" key="4">
    <source>
        <dbReference type="Proteomes" id="UP001434337"/>
    </source>
</evidence>
<sequence>MTDAPEPDVEALDEGPHDAGGPVIGPTERVVGLAALAAVLVAAGFGLQAVRGAASDAVSPAPAPAPTYTPVAIPDEARTTVYRSDVTATGEFAGASLTIDPVTAGESTNAYALQVETGTNIDPDAAARAVQAALDDPRGWAGFGRNDFRLVPFGSAPMAGATAQSDAAASGLAFVVTIASPTTADTLCGEDAATEGLWSCTVGQHIVLNSDRWHYMVPTFNNLDEYRAYLVNHQVGLFLGQAVGFCTTPGEPAPVMAEQEKDLAGCLPNAWPHLT</sequence>